<feature type="region of interest" description="Disordered" evidence="1">
    <location>
        <begin position="912"/>
        <end position="932"/>
    </location>
</feature>
<feature type="compositionally biased region" description="Basic and acidic residues" evidence="1">
    <location>
        <begin position="922"/>
        <end position="931"/>
    </location>
</feature>
<gene>
    <name evidence="2" type="ORF">QBC37DRAFT_483687</name>
</gene>
<protein>
    <submittedName>
        <fullName evidence="2">Uncharacterized protein</fullName>
    </submittedName>
</protein>
<accession>A0AAN7B930</accession>
<name>A0AAN7B930_9PEZI</name>
<keyword evidence="3" id="KW-1185">Reference proteome</keyword>
<sequence length="1658" mass="188178">MEEPDLNALLQDGYTGVRKALARVQKERKPASWMTTYLLKAIEAGEVPAITFDRYLDVCHHDCEAVKAGLAYTHDELVCTTAIRHLVKLIRSSTDSNFATTWSGLGGAEGLARLMGEMSVKHVKLLCQGLGKTAFIPGARGERQRALSKLFQLLWGDDQDAQHTEWHDPRPLRPIYLHLIKSCTPEICLQFEPEALQYIPKREYKQLLHGFQPAAYTDQILAELLGPVEEGAPPANLFKKLNPIRLFLKSARQNFILEVFRKVIHAGPTRFDAHPRDVLDFFVDPLLSKRNPERTMLHIWHLIFLSFEKYPHFVHDMYRPQWERYLHHAVSWWKWASSAGALAASLERLKQLLELIRPDEHGLTLGGIASILIRAKVPAPRRNELFCLIMRHYRRFGIDFEPPTMIEEDKAKLRAIKDVNMCEIFILLPPDHALRLLEVYLLPQKPAGFFVRPFTYPRSILRLAEGPNSGQVDLEILHCYLRHQASGKTQDVEDLAKVRMDKTKQSRDWEGRAFWAKSALFLSIASGDVGVYSRTVAWAARFHKDHKTVAALYAKDVLGTREGIRLVAGVPMKAQLHLGPLATVRERIKQGNKIVTQLIGLVRDGLNEPGIAISTWSYVTAGGLAADMFKMRARFANDFQDHHCLQDETMGSTVWEPTITMLLEVEAFALQDSHLAHNFCYPAGVVGLDQVETETMRPHLWKFFDELARARDRLWADVRAMRCPKMLDLPGIWPRGLPTHFLVRNDCGASFDSERLPYLFRRAEEVRLMDTRQALAPLPDDAEIRRAIGGFVESFEFCLRIYLDCEDYDGTMTVERSERLWDQATTVLTGDRMTKEEAEIFWRQWVKGWKHFTDNKVKYDQGKDVVEAKPRYLDPVCLDVLLEEQAMTNSTISQLFEMREWPEYTCIDPAAVKKSSSSSGQKPEHQDKNKEAMVASAVATLDTMFGTGRQAETTDSSGQSTRQMEVELADALDILSRYPDVIPAAGLRDIARQALEKKSLPYQAASLVKLVVKSRRPWEACCLVCDIVTAHQDYSGFHRQLLTPGLLNRLPAQRAENFILMVGEGIDSNLESPKRMDEAEGSGPGQPSIKITTVKMLAETLRTTRAVGVETCTAILVRIFSVAKHIDIRAAVIQSLLDAFDKAAEDGLRETIIDALCDTAVEVAASIDERFPMSDEDWSKAENHQRLPEVPQASWRNNSPRDLRPISSLLMGHLRTLESRHPDWIGRWCREVVAGILVKSVKNNNRWMKLFLKMNGIDMGGGDGKPLTPFPVDPTLLNDHLETNYIQFLTGEVFEILKGAALFQIRPPEHIHRMIEAVRAKEVIVGGNNAKNHWGSSCIKGYKSTEPPRFVAKVATLLQDPPQWLPTSATGDRISVVHLQEFLYCVMNGAVMEYPSSRLLFDKLTTGVLFRFILSGGGEKRILKAYQMWRENILPVARRVVQTVKSIGSSHEWRDDSPSERRPRSLPDMFPYALYMLQFPSTMFNLDENSADGDEINRLGADVFTLVDDLCRQAVVKGVPYHRRWKILTEFVCKDPGGLDKDWMGRGVVSSGDFLRIAAALWGMNEESACRAPYRKLRTGLVLELVNKLIRGADYPLDRTLEDREEVLRRIMEMVEVWEDSKEVWIQEMALETKGVLEDSVMRAKVGETVEDSWGLFS</sequence>
<evidence type="ECO:0000313" key="3">
    <source>
        <dbReference type="Proteomes" id="UP001301769"/>
    </source>
</evidence>
<evidence type="ECO:0000256" key="1">
    <source>
        <dbReference type="SAM" id="MobiDB-lite"/>
    </source>
</evidence>
<reference evidence="2" key="2">
    <citation type="submission" date="2023-05" db="EMBL/GenBank/DDBJ databases">
        <authorList>
            <consortium name="Lawrence Berkeley National Laboratory"/>
            <person name="Steindorff A."/>
            <person name="Hensen N."/>
            <person name="Bonometti L."/>
            <person name="Westerberg I."/>
            <person name="Brannstrom I.O."/>
            <person name="Guillou S."/>
            <person name="Cros-Aarteil S."/>
            <person name="Calhoun S."/>
            <person name="Haridas S."/>
            <person name="Kuo A."/>
            <person name="Mondo S."/>
            <person name="Pangilinan J."/>
            <person name="Riley R."/>
            <person name="Labutti K."/>
            <person name="Andreopoulos B."/>
            <person name="Lipzen A."/>
            <person name="Chen C."/>
            <person name="Yanf M."/>
            <person name="Daum C."/>
            <person name="Ng V."/>
            <person name="Clum A."/>
            <person name="Ohm R."/>
            <person name="Martin F."/>
            <person name="Silar P."/>
            <person name="Natvig D."/>
            <person name="Lalanne C."/>
            <person name="Gautier V."/>
            <person name="Ament-Velasquez S.L."/>
            <person name="Kruys A."/>
            <person name="Hutchinson M.I."/>
            <person name="Powell A.J."/>
            <person name="Barry K."/>
            <person name="Miller A.N."/>
            <person name="Grigoriev I.V."/>
            <person name="Debuchy R."/>
            <person name="Gladieux P."/>
            <person name="Thoren M.H."/>
            <person name="Johannesson H."/>
        </authorList>
    </citation>
    <scope>NUCLEOTIDE SEQUENCE</scope>
    <source>
        <strain evidence="2">PSN293</strain>
    </source>
</reference>
<proteinExistence type="predicted"/>
<dbReference type="Proteomes" id="UP001301769">
    <property type="component" value="Unassembled WGS sequence"/>
</dbReference>
<comment type="caution">
    <text evidence="2">The sequence shown here is derived from an EMBL/GenBank/DDBJ whole genome shotgun (WGS) entry which is preliminary data.</text>
</comment>
<organism evidence="2 3">
    <name type="scientific">Rhypophila decipiens</name>
    <dbReference type="NCBI Taxonomy" id="261697"/>
    <lineage>
        <taxon>Eukaryota</taxon>
        <taxon>Fungi</taxon>
        <taxon>Dikarya</taxon>
        <taxon>Ascomycota</taxon>
        <taxon>Pezizomycotina</taxon>
        <taxon>Sordariomycetes</taxon>
        <taxon>Sordariomycetidae</taxon>
        <taxon>Sordariales</taxon>
        <taxon>Naviculisporaceae</taxon>
        <taxon>Rhypophila</taxon>
    </lineage>
</organism>
<evidence type="ECO:0000313" key="2">
    <source>
        <dbReference type="EMBL" id="KAK4212575.1"/>
    </source>
</evidence>
<reference evidence="2" key="1">
    <citation type="journal article" date="2023" name="Mol. Phylogenet. Evol.">
        <title>Genome-scale phylogeny and comparative genomics of the fungal order Sordariales.</title>
        <authorList>
            <person name="Hensen N."/>
            <person name="Bonometti L."/>
            <person name="Westerberg I."/>
            <person name="Brannstrom I.O."/>
            <person name="Guillou S."/>
            <person name="Cros-Aarteil S."/>
            <person name="Calhoun S."/>
            <person name="Haridas S."/>
            <person name="Kuo A."/>
            <person name="Mondo S."/>
            <person name="Pangilinan J."/>
            <person name="Riley R."/>
            <person name="LaButti K."/>
            <person name="Andreopoulos B."/>
            <person name="Lipzen A."/>
            <person name="Chen C."/>
            <person name="Yan M."/>
            <person name="Daum C."/>
            <person name="Ng V."/>
            <person name="Clum A."/>
            <person name="Steindorff A."/>
            <person name="Ohm R.A."/>
            <person name="Martin F."/>
            <person name="Silar P."/>
            <person name="Natvig D.O."/>
            <person name="Lalanne C."/>
            <person name="Gautier V."/>
            <person name="Ament-Velasquez S.L."/>
            <person name="Kruys A."/>
            <person name="Hutchinson M.I."/>
            <person name="Powell A.J."/>
            <person name="Barry K."/>
            <person name="Miller A.N."/>
            <person name="Grigoriev I.V."/>
            <person name="Debuchy R."/>
            <person name="Gladieux P."/>
            <person name="Hiltunen Thoren M."/>
            <person name="Johannesson H."/>
        </authorList>
    </citation>
    <scope>NUCLEOTIDE SEQUENCE</scope>
    <source>
        <strain evidence="2">PSN293</strain>
    </source>
</reference>
<dbReference type="EMBL" id="MU858124">
    <property type="protein sequence ID" value="KAK4212575.1"/>
    <property type="molecule type" value="Genomic_DNA"/>
</dbReference>